<keyword evidence="4" id="KW-0677">Repeat</keyword>
<dbReference type="InterPro" id="IPR032675">
    <property type="entry name" value="LRR_dom_sf"/>
</dbReference>
<dbReference type="Proteomes" id="UP000827721">
    <property type="component" value="Unassembled WGS sequence"/>
</dbReference>
<evidence type="ECO:0000256" key="3">
    <source>
        <dbReference type="ARBA" id="ARBA00022614"/>
    </source>
</evidence>
<keyword evidence="3" id="KW-0433">Leucine-rich repeat</keyword>
<feature type="region of interest" description="Disordered" evidence="5">
    <location>
        <begin position="455"/>
        <end position="490"/>
    </location>
</feature>
<protein>
    <recommendedName>
        <fullName evidence="8">Outer arm dynein light chain 1 protein</fullName>
    </recommendedName>
</protein>
<evidence type="ECO:0000256" key="1">
    <source>
        <dbReference type="ARBA" id="ARBA00004496"/>
    </source>
</evidence>
<evidence type="ECO:0000256" key="2">
    <source>
        <dbReference type="ARBA" id="ARBA00022490"/>
    </source>
</evidence>
<name>A0ABQ8H677_9ROSI</name>
<dbReference type="PANTHER" id="PTHR15454:SF69">
    <property type="entry name" value="SERINE_THREONINE-PROTEIN KINASE 11-INTERACTING PROTEIN"/>
    <property type="match status" value="1"/>
</dbReference>
<dbReference type="SMART" id="SM00365">
    <property type="entry name" value="LRR_SD22"/>
    <property type="match status" value="4"/>
</dbReference>
<sequence>MAIVTGDRYLEKLVKFVDEQAGPLIEGSVVLKLNAAGLHYVQSRLEALRELERLLAGAPVDYLRAYVSDLGDHRALEQLRRILRLLTSLKVVSALPPPARDPTPLSLLPFGRLKVLELRGCDLSTSAAKGLLELRHTLEKIICHNSTDALRHVFASRIAEIKDSPQWNRLSFVSCACNRLVLMDESLQLLPAVENLDLSRNKFTKVDNLRKCTKLKHLDLGFNQLRTVAAFSEVSCHIVKLVLRNNALTTLRGIENLKSLEGLDISYNIISNFAELEFLSGLTSLRSLWLEGNPLCCSSWYRAQVFSYFAHPDKLLLDDKEISTKELWQMQIIIASRQKRPASFGFYSPAINDADGDGSGNRKRVVSWFYFLQKKVSRLASIESEEESTYIGSDRESLSCDNEIQNKEENFVSDDDAEIVDLMTRVENMKKERSVLWLREVKEWMDHASENHLSGSNYGGATLHPGKGTYTKNKNSQQHVAESSRYVSDSLQASGDESSTIILESDNSFADVSSGLHTPQFFDHVGYLGITGGVCLPGMGRMDFRQEHQNAYSYESAGGFSVQDKSLHVDTLAIQSHRMVENVNSSPLTAIGDIADTHLSSACPGSPPHYQEDILHRRHNLVEEILQLSAESYSVASSDSYTSSSDDDLCKFGPSRPEVDQLPDHEFVTRSVEGLSLSNLFKDNVSDQIGENGTNNDFSAGAHDGGIAHFVDQETNWLEKKKRKKHRRRVISLLQEKNMDSTTETSQKSNGNLGIGENDVEIGQGKQIFGWNDRQRVINKKHTKENAITSPLTDSDGRFSVAKSSLMRDDFVEHYFNENVADSRSHETCRQYVFCCVLEQESMYKEREVALLRSSENKLYVLLLGVTFDGSGTILSLQSCHKIEDVREVLVGLGLQGVRVSTEAGATYLFITRSIEISRELLCTLQVFESFSTDKCTLRSDDEEGSWLSRSLFLIGGHVLVCVEDLMQFSSLSVDASSPPYYLLDSCCSINDVSELVIEARENLCVTLAVEYATSEFCPSAEVAAVSKEKTCAASLTWKFRWFSEHGLLNFVALLKAMHTGKTTSPLPVRCVS</sequence>
<dbReference type="Gene3D" id="3.80.10.10">
    <property type="entry name" value="Ribonuclease Inhibitor"/>
    <property type="match status" value="2"/>
</dbReference>
<keyword evidence="7" id="KW-1185">Reference proteome</keyword>
<evidence type="ECO:0000256" key="5">
    <source>
        <dbReference type="SAM" id="MobiDB-lite"/>
    </source>
</evidence>
<dbReference type="Pfam" id="PF12799">
    <property type="entry name" value="LRR_4"/>
    <property type="match status" value="1"/>
</dbReference>
<evidence type="ECO:0000313" key="6">
    <source>
        <dbReference type="EMBL" id="KAH7549421.1"/>
    </source>
</evidence>
<evidence type="ECO:0008006" key="8">
    <source>
        <dbReference type="Google" id="ProtNLM"/>
    </source>
</evidence>
<reference evidence="6 7" key="1">
    <citation type="submission" date="2021-02" db="EMBL/GenBank/DDBJ databases">
        <title>Plant Genome Project.</title>
        <authorList>
            <person name="Zhang R.-G."/>
        </authorList>
    </citation>
    <scope>NUCLEOTIDE SEQUENCE [LARGE SCALE GENOMIC DNA]</scope>
    <source>
        <tissue evidence="6">Leaves</tissue>
    </source>
</reference>
<evidence type="ECO:0000313" key="7">
    <source>
        <dbReference type="Proteomes" id="UP000827721"/>
    </source>
</evidence>
<evidence type="ECO:0000256" key="4">
    <source>
        <dbReference type="ARBA" id="ARBA00022737"/>
    </source>
</evidence>
<accession>A0ABQ8H677</accession>
<comment type="caution">
    <text evidence="6">The sequence shown here is derived from an EMBL/GenBank/DDBJ whole genome shotgun (WGS) entry which is preliminary data.</text>
</comment>
<keyword evidence="2" id="KW-0963">Cytoplasm</keyword>
<dbReference type="PANTHER" id="PTHR15454">
    <property type="entry name" value="NISCHARIN RELATED"/>
    <property type="match status" value="1"/>
</dbReference>
<dbReference type="SUPFAM" id="SSF52058">
    <property type="entry name" value="L domain-like"/>
    <property type="match status" value="1"/>
</dbReference>
<comment type="subcellular location">
    <subcellularLocation>
        <location evidence="1">Cytoplasm</location>
    </subcellularLocation>
</comment>
<dbReference type="InterPro" id="IPR001611">
    <property type="entry name" value="Leu-rich_rpt"/>
</dbReference>
<dbReference type="EMBL" id="JAFEMO010000013">
    <property type="protein sequence ID" value="KAH7549421.1"/>
    <property type="molecule type" value="Genomic_DNA"/>
</dbReference>
<dbReference type="PROSITE" id="PS51450">
    <property type="entry name" value="LRR"/>
    <property type="match status" value="1"/>
</dbReference>
<organism evidence="6 7">
    <name type="scientific">Xanthoceras sorbifolium</name>
    <dbReference type="NCBI Taxonomy" id="99658"/>
    <lineage>
        <taxon>Eukaryota</taxon>
        <taxon>Viridiplantae</taxon>
        <taxon>Streptophyta</taxon>
        <taxon>Embryophyta</taxon>
        <taxon>Tracheophyta</taxon>
        <taxon>Spermatophyta</taxon>
        <taxon>Magnoliopsida</taxon>
        <taxon>eudicotyledons</taxon>
        <taxon>Gunneridae</taxon>
        <taxon>Pentapetalae</taxon>
        <taxon>rosids</taxon>
        <taxon>malvids</taxon>
        <taxon>Sapindales</taxon>
        <taxon>Sapindaceae</taxon>
        <taxon>Xanthoceroideae</taxon>
        <taxon>Xanthoceras</taxon>
    </lineage>
</organism>
<feature type="compositionally biased region" description="Polar residues" evidence="5">
    <location>
        <begin position="470"/>
        <end position="490"/>
    </location>
</feature>
<proteinExistence type="predicted"/>
<gene>
    <name evidence="6" type="ORF">JRO89_XS13G0030000</name>
</gene>
<dbReference type="InterPro" id="IPR025875">
    <property type="entry name" value="Leu-rich_rpt_4"/>
</dbReference>